<dbReference type="PROSITE" id="PS51406">
    <property type="entry name" value="FIBRINOGEN_C_2"/>
    <property type="match status" value="1"/>
</dbReference>
<dbReference type="InterPro" id="IPR002181">
    <property type="entry name" value="Fibrinogen_a/b/g_C_dom"/>
</dbReference>
<feature type="signal peptide" evidence="1">
    <location>
        <begin position="1"/>
        <end position="19"/>
    </location>
</feature>
<gene>
    <name evidence="3" type="ORF">PCIT_a1023</name>
</gene>
<evidence type="ECO:0000313" key="4">
    <source>
        <dbReference type="Proteomes" id="UP000016487"/>
    </source>
</evidence>
<dbReference type="InterPro" id="IPR014716">
    <property type="entry name" value="Fibrinogen_a/b/g_C_1"/>
</dbReference>
<dbReference type="Gene3D" id="3.90.215.10">
    <property type="entry name" value="Gamma Fibrinogen, chain A, domain 1"/>
    <property type="match status" value="1"/>
</dbReference>
<accession>A0AAD4FTK7</accession>
<feature type="chain" id="PRO_5042243163" description="Fibrinogen C-terminal domain-containing protein" evidence="1">
    <location>
        <begin position="20"/>
        <end position="461"/>
    </location>
</feature>
<dbReference type="Pfam" id="PF00147">
    <property type="entry name" value="Fibrinogen_C"/>
    <property type="match status" value="1"/>
</dbReference>
<reference evidence="3" key="1">
    <citation type="journal article" date="2012" name="J. Bacteriol.">
        <title>Genome sequences of type strains of seven species of the marine bacterium Pseudoalteromonas.</title>
        <authorList>
            <person name="Xie B.B."/>
            <person name="Shu Y.L."/>
            <person name="Qin Q.L."/>
            <person name="Rong J.C."/>
            <person name="Zhang X.Y."/>
            <person name="Chen X.L."/>
            <person name="Shi M."/>
            <person name="He H.L."/>
            <person name="Zhou B.C."/>
            <person name="Zhang Y.Z."/>
        </authorList>
    </citation>
    <scope>NUCLEOTIDE SEQUENCE</scope>
    <source>
        <strain evidence="3">DSM 8771</strain>
    </source>
</reference>
<comment type="caution">
    <text evidence="3">The sequence shown here is derived from an EMBL/GenBank/DDBJ whole genome shotgun (WGS) entry which is preliminary data.</text>
</comment>
<keyword evidence="1" id="KW-0732">Signal</keyword>
<evidence type="ECO:0000259" key="2">
    <source>
        <dbReference type="PROSITE" id="PS51406"/>
    </source>
</evidence>
<evidence type="ECO:0000256" key="1">
    <source>
        <dbReference type="SAM" id="SignalP"/>
    </source>
</evidence>
<organism evidence="3 4">
    <name type="scientific">Pseudoalteromonas citrea</name>
    <dbReference type="NCBI Taxonomy" id="43655"/>
    <lineage>
        <taxon>Bacteria</taxon>
        <taxon>Pseudomonadati</taxon>
        <taxon>Pseudomonadota</taxon>
        <taxon>Gammaproteobacteria</taxon>
        <taxon>Alteromonadales</taxon>
        <taxon>Pseudoalteromonadaceae</taxon>
        <taxon>Pseudoalteromonas</taxon>
    </lineage>
</organism>
<name>A0AAD4FTK7_9GAMM</name>
<proteinExistence type="predicted"/>
<dbReference type="RefSeq" id="WP_010367133.1">
    <property type="nucleotide sequence ID" value="NZ_AHBZ03000012.1"/>
</dbReference>
<dbReference type="SUPFAM" id="SSF56496">
    <property type="entry name" value="Fibrinogen C-terminal domain-like"/>
    <property type="match status" value="1"/>
</dbReference>
<dbReference type="InterPro" id="IPR036056">
    <property type="entry name" value="Fibrinogen-like_C"/>
</dbReference>
<sequence>MFKKTLLNLAVLSSLSVQAFELQEHTINEQGVIKNQLDSQLVIAGVASFNETEPGVVSVKDNLNGTVTIRFSEWEYLDGAHANETASSLTLSKGRHELLDGSIWEVGSVELGTTSKTIAFTQKLPQAPYLFLSAQSENDAFPYVGRVSNVTQLDFDAQIQYQELKGEANTHVSQTVAYLAVYAPNKEGELDSGVKYKIDQIYADHNAVKFNTHELHLEEEQSKDVETTHITEVVNVLDVEGHLFAQSITKRGNDTVSIRASKNVHPEPAPVSCKAVLDRDASAASGFYKLDADGLGNMPEFTTYCDMETKGGGWTLMGVRYVTTVDYSAYPNIINYFSETQNITSFDDNYHLTDEQWLKYKSTTQELMAITPATGSYAIADIAVLNTASCMPLQDTLGEAPNQSGEHRLKLYWHEASGCSTSGTDYTMLNYSNIYAYTGGMYKDTNISSLSASQTAHIFVR</sequence>
<dbReference type="AlphaFoldDB" id="A0AAD4FTK7"/>
<dbReference type="EMBL" id="AHBZ03000012">
    <property type="protein sequence ID" value="KAF7774956.1"/>
    <property type="molecule type" value="Genomic_DNA"/>
</dbReference>
<dbReference type="NCBIfam" id="NF040941">
    <property type="entry name" value="GGGWT_bact"/>
    <property type="match status" value="1"/>
</dbReference>
<feature type="domain" description="Fibrinogen C-terminal" evidence="2">
    <location>
        <begin position="264"/>
        <end position="320"/>
    </location>
</feature>
<reference evidence="3" key="2">
    <citation type="submission" date="2015-03" db="EMBL/GenBank/DDBJ databases">
        <title>Genome sequence of Pseudoalteromonas citrea.</title>
        <authorList>
            <person name="Xie B.-B."/>
            <person name="Rong J.-C."/>
            <person name="Qin Q.-L."/>
            <person name="Zhang Y.-Z."/>
        </authorList>
    </citation>
    <scope>NUCLEOTIDE SEQUENCE</scope>
    <source>
        <strain evidence="3">DSM 8771</strain>
    </source>
</reference>
<protein>
    <recommendedName>
        <fullName evidence="2">Fibrinogen C-terminal domain-containing protein</fullName>
    </recommendedName>
</protein>
<dbReference type="Proteomes" id="UP000016487">
    <property type="component" value="Unassembled WGS sequence"/>
</dbReference>
<evidence type="ECO:0000313" key="3">
    <source>
        <dbReference type="EMBL" id="KAF7774956.1"/>
    </source>
</evidence>